<dbReference type="GO" id="GO:0003729">
    <property type="term" value="F:mRNA binding"/>
    <property type="evidence" value="ECO:0007669"/>
    <property type="project" value="UniProtKB-ARBA"/>
</dbReference>
<dbReference type="PANTHER" id="PTHR12059:SF5">
    <property type="entry name" value="LARGE RIBOSOMAL SUBUNIT PROTEIN UL23M"/>
    <property type="match status" value="1"/>
</dbReference>
<evidence type="ECO:0000313" key="6">
    <source>
        <dbReference type="Proteomes" id="UP000322667"/>
    </source>
</evidence>
<accession>A0A5D2RIG4</accession>
<sequence>MGSRLGRRVVNLASLAIKLLMPNTLANIKEIALKTIPSASKIEIKRLLQSLYGIDVGKVPTLNMFSFAKEGFEQRRRTKKKKGS</sequence>
<keyword evidence="3" id="KW-0687">Ribonucleoprotein</keyword>
<proteinExistence type="inferred from homology"/>
<evidence type="ECO:0000256" key="3">
    <source>
        <dbReference type="ARBA" id="ARBA00023274"/>
    </source>
</evidence>
<dbReference type="Proteomes" id="UP000322667">
    <property type="component" value="Chromosome A02"/>
</dbReference>
<gene>
    <name evidence="5" type="ORF">ES332_A02G175100v1</name>
</gene>
<dbReference type="GO" id="GO:0005762">
    <property type="term" value="C:mitochondrial large ribosomal subunit"/>
    <property type="evidence" value="ECO:0007669"/>
    <property type="project" value="TreeGrafter"/>
</dbReference>
<reference evidence="5 6" key="1">
    <citation type="submission" date="2019-07" db="EMBL/GenBank/DDBJ databases">
        <title>WGS assembly of Gossypium tomentosum.</title>
        <authorList>
            <person name="Chen Z.J."/>
            <person name="Sreedasyam A."/>
            <person name="Ando A."/>
            <person name="Song Q."/>
            <person name="De L."/>
            <person name="Hulse-Kemp A."/>
            <person name="Ding M."/>
            <person name="Ye W."/>
            <person name="Kirkbride R."/>
            <person name="Jenkins J."/>
            <person name="Plott C."/>
            <person name="Lovell J."/>
            <person name="Lin Y.-M."/>
            <person name="Vaughn R."/>
            <person name="Liu B."/>
            <person name="Li W."/>
            <person name="Simpson S."/>
            <person name="Scheffler B."/>
            <person name="Saski C."/>
            <person name="Grover C."/>
            <person name="Hu G."/>
            <person name="Conover J."/>
            <person name="Carlson J."/>
            <person name="Shu S."/>
            <person name="Boston L."/>
            <person name="Williams M."/>
            <person name="Peterson D."/>
            <person name="Mcgee K."/>
            <person name="Jones D."/>
            <person name="Wendel J."/>
            <person name="Stelly D."/>
            <person name="Grimwood J."/>
            <person name="Schmutz J."/>
        </authorList>
    </citation>
    <scope>NUCLEOTIDE SEQUENCE [LARGE SCALE GENOMIC DNA]</scope>
    <source>
        <strain evidence="5">7179.01</strain>
    </source>
</reference>
<evidence type="ECO:0000256" key="1">
    <source>
        <dbReference type="ARBA" id="ARBA00006700"/>
    </source>
</evidence>
<dbReference type="Gene3D" id="3.30.70.330">
    <property type="match status" value="1"/>
</dbReference>
<dbReference type="GO" id="GO:0032543">
    <property type="term" value="P:mitochondrial translation"/>
    <property type="evidence" value="ECO:0007669"/>
    <property type="project" value="TreeGrafter"/>
</dbReference>
<dbReference type="PANTHER" id="PTHR12059">
    <property type="entry name" value="RIBOSOMAL PROTEIN L23-RELATED"/>
    <property type="match status" value="1"/>
</dbReference>
<dbReference type="SUPFAM" id="SSF54189">
    <property type="entry name" value="Ribosomal proteins S24e, L23 and L15e"/>
    <property type="match status" value="1"/>
</dbReference>
<dbReference type="InterPro" id="IPR012678">
    <property type="entry name" value="Ribosomal_uL23/eL15/eS24_sf"/>
</dbReference>
<dbReference type="EMBL" id="CM017611">
    <property type="protein sequence ID" value="TYI40611.1"/>
    <property type="molecule type" value="Genomic_DNA"/>
</dbReference>
<evidence type="ECO:0000313" key="5">
    <source>
        <dbReference type="EMBL" id="TYI40611.1"/>
    </source>
</evidence>
<evidence type="ECO:0000256" key="2">
    <source>
        <dbReference type="ARBA" id="ARBA00022980"/>
    </source>
</evidence>
<name>A0A5D2RIG4_GOSTO</name>
<protein>
    <recommendedName>
        <fullName evidence="4">Large ribosomal subunit protein uL23m</fullName>
    </recommendedName>
</protein>
<evidence type="ECO:0000256" key="4">
    <source>
        <dbReference type="ARBA" id="ARBA00039977"/>
    </source>
</evidence>
<dbReference type="InterPro" id="IPR013025">
    <property type="entry name" value="Ribosomal_uL23-like"/>
</dbReference>
<dbReference type="InterPro" id="IPR012677">
    <property type="entry name" value="Nucleotide-bd_a/b_plait_sf"/>
</dbReference>
<dbReference type="AlphaFoldDB" id="A0A5D2RIG4"/>
<organism evidence="5 6">
    <name type="scientific">Gossypium tomentosum</name>
    <name type="common">Hawaiian cotton</name>
    <name type="synonym">Gossypium sandvicense</name>
    <dbReference type="NCBI Taxonomy" id="34277"/>
    <lineage>
        <taxon>Eukaryota</taxon>
        <taxon>Viridiplantae</taxon>
        <taxon>Streptophyta</taxon>
        <taxon>Embryophyta</taxon>
        <taxon>Tracheophyta</taxon>
        <taxon>Spermatophyta</taxon>
        <taxon>Magnoliopsida</taxon>
        <taxon>eudicotyledons</taxon>
        <taxon>Gunneridae</taxon>
        <taxon>Pentapetalae</taxon>
        <taxon>rosids</taxon>
        <taxon>malvids</taxon>
        <taxon>Malvales</taxon>
        <taxon>Malvaceae</taxon>
        <taxon>Malvoideae</taxon>
        <taxon>Gossypium</taxon>
    </lineage>
</organism>
<comment type="similarity">
    <text evidence="1">Belongs to the universal ribosomal protein uL23 family.</text>
</comment>
<keyword evidence="2" id="KW-0689">Ribosomal protein</keyword>
<dbReference type="GO" id="GO:0003735">
    <property type="term" value="F:structural constituent of ribosome"/>
    <property type="evidence" value="ECO:0007669"/>
    <property type="project" value="InterPro"/>
</dbReference>
<keyword evidence="6" id="KW-1185">Reference proteome</keyword>